<evidence type="ECO:0000313" key="5">
    <source>
        <dbReference type="Proteomes" id="UP000013827"/>
    </source>
</evidence>
<dbReference type="HOGENOM" id="CLU_008879_0_0_1"/>
<keyword evidence="1" id="KW-0732">Signal</keyword>
<dbReference type="InterPro" id="IPR028082">
    <property type="entry name" value="Peripla_BP_I"/>
</dbReference>
<keyword evidence="5" id="KW-1185">Reference proteome</keyword>
<evidence type="ECO:0000313" key="4">
    <source>
        <dbReference type="EnsemblProtists" id="EOD23520"/>
    </source>
</evidence>
<dbReference type="InterPro" id="IPR051010">
    <property type="entry name" value="BCAA_transport"/>
</dbReference>
<reference evidence="5" key="1">
    <citation type="journal article" date="2013" name="Nature">
        <title>Pan genome of the phytoplankton Emiliania underpins its global distribution.</title>
        <authorList>
            <person name="Read B.A."/>
            <person name="Kegel J."/>
            <person name="Klute M.J."/>
            <person name="Kuo A."/>
            <person name="Lefebvre S.C."/>
            <person name="Maumus F."/>
            <person name="Mayer C."/>
            <person name="Miller J."/>
            <person name="Monier A."/>
            <person name="Salamov A."/>
            <person name="Young J."/>
            <person name="Aguilar M."/>
            <person name="Claverie J.M."/>
            <person name="Frickenhaus S."/>
            <person name="Gonzalez K."/>
            <person name="Herman E.K."/>
            <person name="Lin Y.C."/>
            <person name="Napier J."/>
            <person name="Ogata H."/>
            <person name="Sarno A.F."/>
            <person name="Shmutz J."/>
            <person name="Schroeder D."/>
            <person name="de Vargas C."/>
            <person name="Verret F."/>
            <person name="von Dassow P."/>
            <person name="Valentin K."/>
            <person name="Van de Peer Y."/>
            <person name="Wheeler G."/>
            <person name="Dacks J.B."/>
            <person name="Delwiche C.F."/>
            <person name="Dyhrman S.T."/>
            <person name="Glockner G."/>
            <person name="John U."/>
            <person name="Richards T."/>
            <person name="Worden A.Z."/>
            <person name="Zhang X."/>
            <person name="Grigoriev I.V."/>
            <person name="Allen A.E."/>
            <person name="Bidle K."/>
            <person name="Borodovsky M."/>
            <person name="Bowler C."/>
            <person name="Brownlee C."/>
            <person name="Cock J.M."/>
            <person name="Elias M."/>
            <person name="Gladyshev V.N."/>
            <person name="Groth M."/>
            <person name="Guda C."/>
            <person name="Hadaegh A."/>
            <person name="Iglesias-Rodriguez M.D."/>
            <person name="Jenkins J."/>
            <person name="Jones B.M."/>
            <person name="Lawson T."/>
            <person name="Leese F."/>
            <person name="Lindquist E."/>
            <person name="Lobanov A."/>
            <person name="Lomsadze A."/>
            <person name="Malik S.B."/>
            <person name="Marsh M.E."/>
            <person name="Mackinder L."/>
            <person name="Mock T."/>
            <person name="Mueller-Roeber B."/>
            <person name="Pagarete A."/>
            <person name="Parker M."/>
            <person name="Probert I."/>
            <person name="Quesneville H."/>
            <person name="Raines C."/>
            <person name="Rensing S.A."/>
            <person name="Riano-Pachon D.M."/>
            <person name="Richier S."/>
            <person name="Rokitta S."/>
            <person name="Shiraiwa Y."/>
            <person name="Soanes D.M."/>
            <person name="van der Giezen M."/>
            <person name="Wahlund T.M."/>
            <person name="Williams B."/>
            <person name="Wilson W."/>
            <person name="Wolfe G."/>
            <person name="Wurch L.L."/>
        </authorList>
    </citation>
    <scope>NUCLEOTIDE SEQUENCE</scope>
</reference>
<protein>
    <recommendedName>
        <fullName evidence="3">Leucine-binding protein domain-containing protein</fullName>
    </recommendedName>
</protein>
<reference evidence="4" key="2">
    <citation type="submission" date="2024-10" db="UniProtKB">
        <authorList>
            <consortium name="EnsemblProtists"/>
        </authorList>
    </citation>
    <scope>IDENTIFICATION</scope>
</reference>
<evidence type="ECO:0000256" key="2">
    <source>
        <dbReference type="SAM" id="Phobius"/>
    </source>
</evidence>
<name>A0A0D3JJ35_EMIH1</name>
<organism evidence="4 5">
    <name type="scientific">Emiliania huxleyi (strain CCMP1516)</name>
    <dbReference type="NCBI Taxonomy" id="280463"/>
    <lineage>
        <taxon>Eukaryota</taxon>
        <taxon>Haptista</taxon>
        <taxon>Haptophyta</taxon>
        <taxon>Prymnesiophyceae</taxon>
        <taxon>Isochrysidales</taxon>
        <taxon>Noelaerhabdaceae</taxon>
        <taxon>Emiliania</taxon>
    </lineage>
</organism>
<dbReference type="SUPFAM" id="SSF53822">
    <property type="entry name" value="Periplasmic binding protein-like I"/>
    <property type="match status" value="1"/>
</dbReference>
<dbReference type="Proteomes" id="UP000013827">
    <property type="component" value="Unassembled WGS sequence"/>
</dbReference>
<dbReference type="InterPro" id="IPR028081">
    <property type="entry name" value="Leu-bd"/>
</dbReference>
<proteinExistence type="predicted"/>
<dbReference type="KEGG" id="ehx:EMIHUDRAFT_239503"/>
<feature type="transmembrane region" description="Helical" evidence="2">
    <location>
        <begin position="1098"/>
        <end position="1119"/>
    </location>
</feature>
<keyword evidence="2" id="KW-0812">Transmembrane</keyword>
<dbReference type="Pfam" id="PF13458">
    <property type="entry name" value="Peripla_BP_6"/>
    <property type="match status" value="1"/>
</dbReference>
<dbReference type="GeneID" id="17269066"/>
<keyword evidence="2" id="KW-0472">Membrane</keyword>
<dbReference type="AlphaFoldDB" id="A0A0D3JJ35"/>
<dbReference type="eggNOG" id="ENOG502SR3Y">
    <property type="taxonomic scope" value="Eukaryota"/>
</dbReference>
<dbReference type="PaxDb" id="2903-EOD23520"/>
<dbReference type="RefSeq" id="XP_005775949.1">
    <property type="nucleotide sequence ID" value="XM_005775892.1"/>
</dbReference>
<dbReference type="Gene3D" id="3.40.50.2300">
    <property type="match status" value="2"/>
</dbReference>
<dbReference type="EnsemblProtists" id="EOD23520">
    <property type="protein sequence ID" value="EOD23520"/>
    <property type="gene ID" value="EMIHUDRAFT_239503"/>
</dbReference>
<sequence>MVTSCVESIFLGAPGLQAWESNLLRDCPTSALGSALHNFDYDLCEHEFEAALAAEPTLFLAWWGRAMCNARPIWNVEDIPAAVAVLKAARQHSDFPGAMDNREQAYFAAAVAFTGGDNPPMTLAATSATRPRRYAAFLAAVSAIAAAHPTDQTARSFMILGNLAAGSVGDCALDPTLAPCRAAQQRARDLAASAYASDPSFAGTLHYGMHAHDFANATVVAGGLPYAREYPKRVVSATHSLHMPSHIYQRLGFWRKAASANAASVHAADTFSRSGALLHSGGQIKAAGGFGHSYNAANLYHSLEFEHYERLQGCQLGPARKRLARMGYAVEQASRVPRVWDDAAATPISSLDPSRFVSSVGGGWLNATAYAQWEYGMSSRQALWSMLTEMLGAAEADATFDWRTLPARRLPLPLAYQGASVTSHSFFSPLAEAALHNAYALASLYELVERQLRSSPGGGQGPVLRPLPAETREGLIEGACSSEDGCLAERVALSLSVIGRALQHYDDVSQRHEAACVRALMLQVQSLVALANGNTSAAMRLVSEAAAIEDGATALLLPPSVTLLFLPSAALEGALRLLLLGRNTTGHAPQAARAAVAAFERCLAPSAFPRMPLCLLGRARALVHAGDKEGASASYTQLLRESEWEEDEAECGRGLEEARVYTSASPSQGLLAFAASEQAEPQGERGSNARIVRMGYLASSYYPDGSTAAWGHDMRLAVELAVQEFNEAVSHTPVQMELVCVVETNGSVAGLNATLARMVDAGVDAVLGADWSRVAVAAAAYLAPYRIPLLSAGSTTSALDQSPNVFRSVYSDSRAAALLLEVVRERIVYGGATDKRIGILGSQDAFGLSGVDVVKASARRAGIDVSAVAAFPSTDPTTGELIGDGCAVNASNILIVQQAVESVRASGVRTLVVSATGPSTQCIFAAAAALGMTSDASYTWLATEEVHPTGGWTSPWGRRVATAAVGYVTYLGRPYEGSPAMRHFEHRFREEHGHAPSSASWAGYSFDLVGLVYEAARAGASADADRSLITMLRTIEYDGITGPISFPAGSSSPPTARIGMLQLNQTGTFTTVGVTDGVTGELDLFLAPFCIPSPGSGLGPFLAAILIGAAVGGAAVAIVTRQSSRQRVPPPIEECCYARI</sequence>
<dbReference type="PANTHER" id="PTHR30483">
    <property type="entry name" value="LEUCINE-SPECIFIC-BINDING PROTEIN"/>
    <property type="match status" value="1"/>
</dbReference>
<dbReference type="PANTHER" id="PTHR30483:SF6">
    <property type="entry name" value="PERIPLASMIC BINDING PROTEIN OF ABC TRANSPORTER FOR NATURAL AMINO ACIDS"/>
    <property type="match status" value="1"/>
</dbReference>
<evidence type="ECO:0000259" key="3">
    <source>
        <dbReference type="Pfam" id="PF13458"/>
    </source>
</evidence>
<feature type="domain" description="Leucine-binding protein" evidence="3">
    <location>
        <begin position="704"/>
        <end position="1047"/>
    </location>
</feature>
<evidence type="ECO:0000256" key="1">
    <source>
        <dbReference type="ARBA" id="ARBA00022729"/>
    </source>
</evidence>
<accession>A0A0D3JJ35</accession>
<keyword evidence="2" id="KW-1133">Transmembrane helix</keyword>